<gene>
    <name evidence="1" type="ORF">CDAR_541121</name>
</gene>
<organism evidence="1 2">
    <name type="scientific">Caerostris darwini</name>
    <dbReference type="NCBI Taxonomy" id="1538125"/>
    <lineage>
        <taxon>Eukaryota</taxon>
        <taxon>Metazoa</taxon>
        <taxon>Ecdysozoa</taxon>
        <taxon>Arthropoda</taxon>
        <taxon>Chelicerata</taxon>
        <taxon>Arachnida</taxon>
        <taxon>Araneae</taxon>
        <taxon>Araneomorphae</taxon>
        <taxon>Entelegynae</taxon>
        <taxon>Araneoidea</taxon>
        <taxon>Araneidae</taxon>
        <taxon>Caerostris</taxon>
    </lineage>
</organism>
<feature type="non-terminal residue" evidence="1">
    <location>
        <position position="59"/>
    </location>
</feature>
<keyword evidence="2" id="KW-1185">Reference proteome</keyword>
<dbReference type="AlphaFoldDB" id="A0AAV4WBQ9"/>
<accession>A0AAV4WBQ9</accession>
<evidence type="ECO:0000313" key="1">
    <source>
        <dbReference type="EMBL" id="GIY79663.1"/>
    </source>
</evidence>
<dbReference type="EMBL" id="BPLQ01014435">
    <property type="protein sequence ID" value="GIY79663.1"/>
    <property type="molecule type" value="Genomic_DNA"/>
</dbReference>
<dbReference type="Proteomes" id="UP001054837">
    <property type="component" value="Unassembled WGS sequence"/>
</dbReference>
<comment type="caution">
    <text evidence="1">The sequence shown here is derived from an EMBL/GenBank/DDBJ whole genome shotgun (WGS) entry which is preliminary data.</text>
</comment>
<reference evidence="1 2" key="1">
    <citation type="submission" date="2021-06" db="EMBL/GenBank/DDBJ databases">
        <title>Caerostris darwini draft genome.</title>
        <authorList>
            <person name="Kono N."/>
            <person name="Arakawa K."/>
        </authorList>
    </citation>
    <scope>NUCLEOTIDE SEQUENCE [LARGE SCALE GENOMIC DNA]</scope>
</reference>
<protein>
    <submittedName>
        <fullName evidence="1">Uncharacterized protein</fullName>
    </submittedName>
</protein>
<proteinExistence type="predicted"/>
<evidence type="ECO:0000313" key="2">
    <source>
        <dbReference type="Proteomes" id="UP001054837"/>
    </source>
</evidence>
<sequence>MSKRGIFNQPSLFKSIAFPQKTKLFMCTAQFRPVFPVLYTSKVGCSFFTTLYGFSPPSP</sequence>
<name>A0AAV4WBQ9_9ARAC</name>